<feature type="compositionally biased region" description="Basic and acidic residues" evidence="1">
    <location>
        <begin position="54"/>
        <end position="64"/>
    </location>
</feature>
<dbReference type="EMBL" id="BPQB01000045">
    <property type="protein sequence ID" value="GJE95005.1"/>
    <property type="molecule type" value="Genomic_DNA"/>
</dbReference>
<evidence type="ECO:0000256" key="1">
    <source>
        <dbReference type="SAM" id="MobiDB-lite"/>
    </source>
</evidence>
<organism evidence="2 3">
    <name type="scientific">Phanerochaete sordida</name>
    <dbReference type="NCBI Taxonomy" id="48140"/>
    <lineage>
        <taxon>Eukaryota</taxon>
        <taxon>Fungi</taxon>
        <taxon>Dikarya</taxon>
        <taxon>Basidiomycota</taxon>
        <taxon>Agaricomycotina</taxon>
        <taxon>Agaricomycetes</taxon>
        <taxon>Polyporales</taxon>
        <taxon>Phanerochaetaceae</taxon>
        <taxon>Phanerochaete</taxon>
    </lineage>
</organism>
<reference evidence="2 3" key="1">
    <citation type="submission" date="2021-08" db="EMBL/GenBank/DDBJ databases">
        <title>Draft Genome Sequence of Phanerochaete sordida strain YK-624.</title>
        <authorList>
            <person name="Mori T."/>
            <person name="Dohra H."/>
            <person name="Suzuki T."/>
            <person name="Kawagishi H."/>
            <person name="Hirai H."/>
        </authorList>
    </citation>
    <scope>NUCLEOTIDE SEQUENCE [LARGE SCALE GENOMIC DNA]</scope>
    <source>
        <strain evidence="2 3">YK-624</strain>
    </source>
</reference>
<feature type="region of interest" description="Disordered" evidence="1">
    <location>
        <begin position="37"/>
        <end position="64"/>
    </location>
</feature>
<accession>A0A9P3LH60</accession>
<keyword evidence="3" id="KW-1185">Reference proteome</keyword>
<evidence type="ECO:0000313" key="2">
    <source>
        <dbReference type="EMBL" id="GJE95005.1"/>
    </source>
</evidence>
<feature type="region of interest" description="Disordered" evidence="1">
    <location>
        <begin position="182"/>
        <end position="217"/>
    </location>
</feature>
<gene>
    <name evidence="2" type="ORF">PsYK624_111830</name>
</gene>
<feature type="compositionally biased region" description="Basic and acidic residues" evidence="1">
    <location>
        <begin position="208"/>
        <end position="217"/>
    </location>
</feature>
<feature type="region of interest" description="Disordered" evidence="1">
    <location>
        <begin position="144"/>
        <end position="164"/>
    </location>
</feature>
<protein>
    <submittedName>
        <fullName evidence="2">Uncharacterized protein</fullName>
    </submittedName>
</protein>
<feature type="compositionally biased region" description="Polar residues" evidence="1">
    <location>
        <begin position="154"/>
        <end position="164"/>
    </location>
</feature>
<name>A0A9P3LH60_9APHY</name>
<dbReference type="AlphaFoldDB" id="A0A9P3LH60"/>
<dbReference type="Proteomes" id="UP000703269">
    <property type="component" value="Unassembled WGS sequence"/>
</dbReference>
<sequence length="217" mass="23497">MWTWWRVRQPGCSLQASARRAASGALAPNVSLLFPTTTTPVLDQRPPRPATAARPREPRLEHAGQRALASLPENSRTHRAYAPLIPAPPDAALHHLPRLKSRPRALPLRRQALRQPFLSLRRSLPGLNGAKTPRATCQRDLFPTSHADLPASSRHAQPSKSSDAQFGVPGGIGALLPRASVAPSQARPALQMSPRLFSGKKSRGTAECCDHARSRGS</sequence>
<evidence type="ECO:0000313" key="3">
    <source>
        <dbReference type="Proteomes" id="UP000703269"/>
    </source>
</evidence>
<comment type="caution">
    <text evidence="2">The sequence shown here is derived from an EMBL/GenBank/DDBJ whole genome shotgun (WGS) entry which is preliminary data.</text>
</comment>
<proteinExistence type="predicted"/>